<dbReference type="Pfam" id="PF08002">
    <property type="entry name" value="DUF1697"/>
    <property type="match status" value="1"/>
</dbReference>
<sequence>MRYALLFRGINVGGKNKIAMADLVKRVEELGYRQVETYINSGNLFFNSEKPEADIIEGFKAFFAASYPFVRTFALIASKDFAAEELPDWWTDDLVRKDVLFYTVELDSKMVRKTIEKLKLTDEIVHFGHLGIYWGKYQEKNFLKTAYHKALLKQSFYKEITIRNHKTYAKLADYLGLSHDHL</sequence>
<dbReference type="RefSeq" id="WP_003048835.1">
    <property type="nucleotide sequence ID" value="NZ_AEUV02000002.1"/>
</dbReference>
<dbReference type="OrthoDB" id="9806494at2"/>
<protein>
    <recommendedName>
        <fullName evidence="3">Phosphopentomutase</fullName>
    </recommendedName>
</protein>
<accession>G5JRT3</accession>
<dbReference type="PANTHER" id="PTHR36439">
    <property type="entry name" value="BLL4334 PROTEIN"/>
    <property type="match status" value="1"/>
</dbReference>
<dbReference type="PANTHER" id="PTHR36439:SF1">
    <property type="entry name" value="DUF1697 DOMAIN-CONTAINING PROTEIN"/>
    <property type="match status" value="1"/>
</dbReference>
<dbReference type="SUPFAM" id="SSF160379">
    <property type="entry name" value="SP0830-like"/>
    <property type="match status" value="1"/>
</dbReference>
<dbReference type="eggNOG" id="COG3797">
    <property type="taxonomic scope" value="Bacteria"/>
</dbReference>
<dbReference type="AlphaFoldDB" id="G5JRT3"/>
<dbReference type="Gene3D" id="3.30.70.1280">
    <property type="entry name" value="SP0830-like domains"/>
    <property type="match status" value="1"/>
</dbReference>
<gene>
    <name evidence="1" type="ORF">STRCR_0791</name>
</gene>
<keyword evidence="2" id="KW-1185">Reference proteome</keyword>
<comment type="caution">
    <text evidence="1">The sequence shown here is derived from an EMBL/GenBank/DDBJ whole genome shotgun (WGS) entry which is preliminary data.</text>
</comment>
<dbReference type="Proteomes" id="UP000004322">
    <property type="component" value="Unassembled WGS sequence"/>
</dbReference>
<proteinExistence type="predicted"/>
<dbReference type="STRING" id="873449.STRCR_0791"/>
<evidence type="ECO:0000313" key="2">
    <source>
        <dbReference type="Proteomes" id="UP000004322"/>
    </source>
</evidence>
<evidence type="ECO:0000313" key="1">
    <source>
        <dbReference type="EMBL" id="EHI73311.1"/>
    </source>
</evidence>
<dbReference type="InterPro" id="IPR012545">
    <property type="entry name" value="DUF1697"/>
</dbReference>
<dbReference type="Gene3D" id="3.30.70.1260">
    <property type="entry name" value="bacterial protein sp0830 like"/>
    <property type="match status" value="1"/>
</dbReference>
<organism evidence="1 2">
    <name type="scientific">Streptococcus criceti HS-6</name>
    <dbReference type="NCBI Taxonomy" id="873449"/>
    <lineage>
        <taxon>Bacteria</taxon>
        <taxon>Bacillati</taxon>
        <taxon>Bacillota</taxon>
        <taxon>Bacilli</taxon>
        <taxon>Lactobacillales</taxon>
        <taxon>Streptococcaceae</taxon>
        <taxon>Streptococcus</taxon>
    </lineage>
</organism>
<reference evidence="1" key="1">
    <citation type="submission" date="2011-07" db="EMBL/GenBank/DDBJ databases">
        <authorList>
            <person name="Stanhope M.J."/>
            <person name="Durkin A.S."/>
            <person name="Hostetler J."/>
            <person name="Kim M."/>
            <person name="Radune D."/>
            <person name="Singh I."/>
            <person name="Town C.D."/>
        </authorList>
    </citation>
    <scope>NUCLEOTIDE SEQUENCE [LARGE SCALE GENOMIC DNA]</scope>
    <source>
        <strain evidence="1">HS-6</strain>
    </source>
</reference>
<name>G5JRT3_STRCG</name>
<evidence type="ECO:0008006" key="3">
    <source>
        <dbReference type="Google" id="ProtNLM"/>
    </source>
</evidence>
<dbReference type="EMBL" id="AEUV02000002">
    <property type="protein sequence ID" value="EHI73311.1"/>
    <property type="molecule type" value="Genomic_DNA"/>
</dbReference>